<dbReference type="EMBL" id="WVRA01000003">
    <property type="protein sequence ID" value="NOE18784.1"/>
    <property type="molecule type" value="Genomic_DNA"/>
</dbReference>
<dbReference type="PROSITE" id="PS51462">
    <property type="entry name" value="NUDIX"/>
    <property type="match status" value="1"/>
</dbReference>
<dbReference type="Gene3D" id="3.90.79.10">
    <property type="entry name" value="Nucleoside Triphosphate Pyrophosphohydrolase"/>
    <property type="match status" value="1"/>
</dbReference>
<dbReference type="GO" id="GO:1901907">
    <property type="term" value="P:diadenosine pentaphosphate catabolic process"/>
    <property type="evidence" value="ECO:0007669"/>
    <property type="project" value="TreeGrafter"/>
</dbReference>
<keyword evidence="3" id="KW-0378">Hydrolase</keyword>
<proteinExistence type="predicted"/>
<dbReference type="InterPro" id="IPR000086">
    <property type="entry name" value="NUDIX_hydrolase_dom"/>
</dbReference>
<keyword evidence="2" id="KW-0479">Metal-binding</keyword>
<dbReference type="GO" id="GO:1901911">
    <property type="term" value="P:adenosine 5'-(hexahydrogen pentaphosphate) catabolic process"/>
    <property type="evidence" value="ECO:0007669"/>
    <property type="project" value="TreeGrafter"/>
</dbReference>
<dbReference type="GO" id="GO:1901909">
    <property type="term" value="P:diadenosine hexaphosphate catabolic process"/>
    <property type="evidence" value="ECO:0007669"/>
    <property type="project" value="TreeGrafter"/>
</dbReference>
<evidence type="ECO:0000256" key="4">
    <source>
        <dbReference type="ARBA" id="ARBA00022842"/>
    </source>
</evidence>
<evidence type="ECO:0000313" key="6">
    <source>
        <dbReference type="EMBL" id="NOE18784.1"/>
    </source>
</evidence>
<evidence type="ECO:0000259" key="5">
    <source>
        <dbReference type="PROSITE" id="PS51462"/>
    </source>
</evidence>
<dbReference type="AlphaFoldDB" id="A0AA90Z1A2"/>
<dbReference type="GO" id="GO:0071543">
    <property type="term" value="P:diphosphoinositol polyphosphate metabolic process"/>
    <property type="evidence" value="ECO:0007669"/>
    <property type="project" value="TreeGrafter"/>
</dbReference>
<sequence length="153" mass="17663">MKARLLLHDLPKAARQPILRQSSALCFRIKRGRPKVLLVTTRKSRRWIIPKGWLIPGLSPQETALQEAWEEAGVSGRINGARLGQFLHHKHHSNRPPSLCLVDVFPVHVSTVSQEYPEKTERRRKWFSPKKAALKVDSHELAELLRDFKPYSH</sequence>
<reference evidence="6" key="1">
    <citation type="submission" date="2019-12" db="EMBL/GenBank/DDBJ databases">
        <title>Ruegeria JWLKs population differentiation of coral mucus and skeleton niches.</title>
        <authorList>
            <person name="Luo D."/>
        </authorList>
    </citation>
    <scope>NUCLEOTIDE SEQUENCE</scope>
    <source>
        <strain evidence="6">HKCCD6181</strain>
    </source>
</reference>
<dbReference type="Proteomes" id="UP000597886">
    <property type="component" value="Unassembled WGS sequence"/>
</dbReference>
<dbReference type="GO" id="GO:0034431">
    <property type="term" value="F:bis(5'-adenosyl)-hexaphosphatase activity"/>
    <property type="evidence" value="ECO:0007669"/>
    <property type="project" value="TreeGrafter"/>
</dbReference>
<gene>
    <name evidence="6" type="ORF">GS634_11700</name>
</gene>
<dbReference type="RefSeq" id="WP_171330178.1">
    <property type="nucleotide sequence ID" value="NZ_WVRA01000003.1"/>
</dbReference>
<organism evidence="6 7">
    <name type="scientific">Ruegeria atlantica</name>
    <dbReference type="NCBI Taxonomy" id="81569"/>
    <lineage>
        <taxon>Bacteria</taxon>
        <taxon>Pseudomonadati</taxon>
        <taxon>Pseudomonadota</taxon>
        <taxon>Alphaproteobacteria</taxon>
        <taxon>Rhodobacterales</taxon>
        <taxon>Roseobacteraceae</taxon>
        <taxon>Ruegeria</taxon>
    </lineage>
</organism>
<feature type="domain" description="Nudix hydrolase" evidence="5">
    <location>
        <begin position="19"/>
        <end position="149"/>
    </location>
</feature>
<comment type="caution">
    <text evidence="6">The sequence shown here is derived from an EMBL/GenBank/DDBJ whole genome shotgun (WGS) entry which is preliminary data.</text>
</comment>
<dbReference type="InterPro" id="IPR015797">
    <property type="entry name" value="NUDIX_hydrolase-like_dom_sf"/>
</dbReference>
<dbReference type="CDD" id="cd04666">
    <property type="entry name" value="NUDIX_DIPP2_like_Nudt4"/>
    <property type="match status" value="1"/>
</dbReference>
<dbReference type="Pfam" id="PF00293">
    <property type="entry name" value="NUDIX"/>
    <property type="match status" value="1"/>
</dbReference>
<dbReference type="GO" id="GO:0008486">
    <property type="term" value="F:diphosphoinositol-polyphosphate diphosphatase activity"/>
    <property type="evidence" value="ECO:0007669"/>
    <property type="project" value="TreeGrafter"/>
</dbReference>
<dbReference type="GO" id="GO:0000298">
    <property type="term" value="F:endopolyphosphatase activity"/>
    <property type="evidence" value="ECO:0007669"/>
    <property type="project" value="TreeGrafter"/>
</dbReference>
<evidence type="ECO:0000256" key="3">
    <source>
        <dbReference type="ARBA" id="ARBA00022801"/>
    </source>
</evidence>
<dbReference type="PANTHER" id="PTHR12629">
    <property type="entry name" value="DIPHOSPHOINOSITOL POLYPHOSPHATE PHOSPHOHYDROLASE"/>
    <property type="match status" value="1"/>
</dbReference>
<keyword evidence="4" id="KW-0460">Magnesium</keyword>
<name>A0AA90Z1A2_9RHOB</name>
<dbReference type="GO" id="GO:0046872">
    <property type="term" value="F:metal ion binding"/>
    <property type="evidence" value="ECO:0007669"/>
    <property type="project" value="UniProtKB-KW"/>
</dbReference>
<protein>
    <submittedName>
        <fullName evidence="6">NUDIX domain-containing protein</fullName>
    </submittedName>
</protein>
<dbReference type="InterPro" id="IPR047198">
    <property type="entry name" value="DDP-like_NUDIX"/>
</dbReference>
<evidence type="ECO:0000313" key="7">
    <source>
        <dbReference type="Proteomes" id="UP000597886"/>
    </source>
</evidence>
<dbReference type="SUPFAM" id="SSF55811">
    <property type="entry name" value="Nudix"/>
    <property type="match status" value="1"/>
</dbReference>
<dbReference type="GO" id="GO:0005737">
    <property type="term" value="C:cytoplasm"/>
    <property type="evidence" value="ECO:0007669"/>
    <property type="project" value="TreeGrafter"/>
</dbReference>
<comment type="cofactor">
    <cofactor evidence="1">
        <name>Mg(2+)</name>
        <dbReference type="ChEBI" id="CHEBI:18420"/>
    </cofactor>
</comment>
<dbReference type="GO" id="GO:0034432">
    <property type="term" value="F:bis(5'-adenosyl)-pentaphosphatase activity"/>
    <property type="evidence" value="ECO:0007669"/>
    <property type="project" value="TreeGrafter"/>
</dbReference>
<accession>A0AA90Z1A2</accession>
<evidence type="ECO:0000256" key="2">
    <source>
        <dbReference type="ARBA" id="ARBA00022723"/>
    </source>
</evidence>
<evidence type="ECO:0000256" key="1">
    <source>
        <dbReference type="ARBA" id="ARBA00001946"/>
    </source>
</evidence>
<dbReference type="PANTHER" id="PTHR12629:SF0">
    <property type="entry name" value="DIPHOSPHOINOSITOL-POLYPHOSPHATE DIPHOSPHATASE"/>
    <property type="match status" value="1"/>
</dbReference>